<reference evidence="2" key="1">
    <citation type="submission" date="2016-10" db="EMBL/GenBank/DDBJ databases">
        <authorList>
            <person name="Varghese N."/>
            <person name="Submissions S."/>
        </authorList>
    </citation>
    <scope>NUCLEOTIDE SEQUENCE [LARGE SCALE GENOMIC DNA]</scope>
    <source>
        <strain evidence="2">CGMCC 4.6945</strain>
    </source>
</reference>
<keyword evidence="2" id="KW-1185">Reference proteome</keyword>
<evidence type="ECO:0008006" key="3">
    <source>
        <dbReference type="Google" id="ProtNLM"/>
    </source>
</evidence>
<accession>A0A1I0V1J6</accession>
<protein>
    <recommendedName>
        <fullName evidence="3">TadE-like protein</fullName>
    </recommendedName>
</protein>
<evidence type="ECO:0000313" key="2">
    <source>
        <dbReference type="Proteomes" id="UP000199012"/>
    </source>
</evidence>
<name>A0A1I0V1J6_9CELL</name>
<organism evidence="1 2">
    <name type="scientific">Cellulomonas marina</name>
    <dbReference type="NCBI Taxonomy" id="988821"/>
    <lineage>
        <taxon>Bacteria</taxon>
        <taxon>Bacillati</taxon>
        <taxon>Actinomycetota</taxon>
        <taxon>Actinomycetes</taxon>
        <taxon>Micrococcales</taxon>
        <taxon>Cellulomonadaceae</taxon>
        <taxon>Cellulomonas</taxon>
    </lineage>
</organism>
<proteinExistence type="predicted"/>
<dbReference type="AlphaFoldDB" id="A0A1I0V1J6"/>
<dbReference type="EMBL" id="FOKA01000001">
    <property type="protein sequence ID" value="SFA70194.1"/>
    <property type="molecule type" value="Genomic_DNA"/>
</dbReference>
<dbReference type="Proteomes" id="UP000199012">
    <property type="component" value="Unassembled WGS sequence"/>
</dbReference>
<gene>
    <name evidence="1" type="ORF">SAMN05421867_10192</name>
</gene>
<evidence type="ECO:0000313" key="1">
    <source>
        <dbReference type="EMBL" id="SFA70194.1"/>
    </source>
</evidence>
<dbReference type="STRING" id="988821.SAMN05421867_10192"/>
<sequence length="113" mass="11231">MLAAALLAVLVAGVLQLALALHVRTVLADSAAEGARYAAVGGRTPADGVARTRALVVAALDEAYARDVTAGPERLDGLDVVAVHVSAPLPVLGLLGPAGRVEVVGHALAEDGP</sequence>